<organism evidence="3 4">
    <name type="scientific">Streptomyces lycii</name>
    <dbReference type="NCBI Taxonomy" id="2654337"/>
    <lineage>
        <taxon>Bacteria</taxon>
        <taxon>Bacillati</taxon>
        <taxon>Actinomycetota</taxon>
        <taxon>Actinomycetes</taxon>
        <taxon>Kitasatosporales</taxon>
        <taxon>Streptomycetaceae</taxon>
        <taxon>Streptomyces</taxon>
    </lineage>
</organism>
<gene>
    <name evidence="3" type="ORF">GCU69_16310</name>
</gene>
<reference evidence="3 4" key="1">
    <citation type="submission" date="2019-10" db="EMBL/GenBank/DDBJ databases">
        <title>Streptomyces tenebrisbrunneis sp.nov., an endogenous actinomycete isolated from of Lycium ruthenicum.</title>
        <authorList>
            <person name="Ma L."/>
        </authorList>
    </citation>
    <scope>NUCLEOTIDE SEQUENCE [LARGE SCALE GENOMIC DNA]</scope>
    <source>
        <strain evidence="3 4">TRM 66187</strain>
    </source>
</reference>
<dbReference type="PANTHER" id="PTHR30007">
    <property type="entry name" value="PHP DOMAIN PROTEIN"/>
    <property type="match status" value="1"/>
</dbReference>
<dbReference type="InterPro" id="IPR025161">
    <property type="entry name" value="IS402-like_dom"/>
</dbReference>
<feature type="domain" description="Insertion element IS402-like" evidence="2">
    <location>
        <begin position="6"/>
        <end position="76"/>
    </location>
</feature>
<dbReference type="EMBL" id="WHPN01000293">
    <property type="protein sequence ID" value="KAF4408051.1"/>
    <property type="molecule type" value="Genomic_DNA"/>
</dbReference>
<accession>A0ABQ7FJT9</accession>
<dbReference type="NCBIfam" id="NF033580">
    <property type="entry name" value="transpos_IS5_3"/>
    <property type="match status" value="1"/>
</dbReference>
<evidence type="ECO:0000313" key="4">
    <source>
        <dbReference type="Proteomes" id="UP000621266"/>
    </source>
</evidence>
<comment type="caution">
    <text evidence="3">The sequence shown here is derived from an EMBL/GenBank/DDBJ whole genome shotgun (WGS) entry which is preliminary data.</text>
</comment>
<evidence type="ECO:0000313" key="3">
    <source>
        <dbReference type="EMBL" id="KAF4408051.1"/>
    </source>
</evidence>
<feature type="domain" description="Transposase IS4-like" evidence="1">
    <location>
        <begin position="93"/>
        <end position="273"/>
    </location>
</feature>
<dbReference type="InterPro" id="IPR002559">
    <property type="entry name" value="Transposase_11"/>
</dbReference>
<name>A0ABQ7FJT9_9ACTN</name>
<dbReference type="Pfam" id="PF13340">
    <property type="entry name" value="DUF4096"/>
    <property type="match status" value="1"/>
</dbReference>
<evidence type="ECO:0000259" key="2">
    <source>
        <dbReference type="Pfam" id="PF13340"/>
    </source>
</evidence>
<dbReference type="RefSeq" id="WP_170315872.1">
    <property type="nucleotide sequence ID" value="NZ_WHPN01000293.1"/>
</dbReference>
<protein>
    <submittedName>
        <fullName evidence="3">IS5 family transposase</fullName>
    </submittedName>
</protein>
<dbReference type="Pfam" id="PF01609">
    <property type="entry name" value="DDE_Tnp_1"/>
    <property type="match status" value="1"/>
</dbReference>
<keyword evidence="4" id="KW-1185">Reference proteome</keyword>
<dbReference type="Proteomes" id="UP000621266">
    <property type="component" value="Unassembled WGS sequence"/>
</dbReference>
<sequence>MRRHGVTDRAWGVIGPLLAPPRTGRPVRDRRQVLDGILWKLSTGAAWRDLPERYRPWKTVCERIRRWLADGTWDRLLAHVQQHSDAVGEVDWSIVCVDSTIVRAHQHAAGARKRGAWTGEALGRFRGGLSTKIHLARDGQGRPLAFTITGGNVNDCTQFEPVMARIAIKRSGPKRPRTRPDRVAGDKGCSSRTIRAYLRRRGIACTIPERIDQISGRRRRGETLCHLDRTVYRRRNVVERCFNRLKQHKALATRYDKRARHYKALATLACLRLWLPTDMADTPSNG</sequence>
<proteinExistence type="predicted"/>
<dbReference type="PANTHER" id="PTHR30007:SF1">
    <property type="entry name" value="BLR1914 PROTEIN"/>
    <property type="match status" value="1"/>
</dbReference>
<evidence type="ECO:0000259" key="1">
    <source>
        <dbReference type="Pfam" id="PF01609"/>
    </source>
</evidence>